<name>A0A4R1FQF5_9NOCA</name>
<protein>
    <submittedName>
        <fullName evidence="4">Neocarzinostatin family protein</fullName>
    </submittedName>
</protein>
<accession>A0A4R1FQF5</accession>
<keyword evidence="5" id="KW-1185">Reference proteome</keyword>
<keyword evidence="2" id="KW-1133">Transmembrane helix</keyword>
<sequence length="196" mass="18977">MKKTAIRCAVMAAATTAAVLGSVVAGTPHAAADVTVAPSANTGLSVGQSITVEVGGLPANLASVAVGQCKPAIVAPTDCNLTGSLLGTADDKGVWQPTGGKRTVTLIAAVGGTDCTTAAGACTLAVTSLTDPSKILASTPLAFGAPTTTPPPTTSVAAQPDSDDDDTNVALIVGVGFVVGAAVAVVATAVLRRRKS</sequence>
<evidence type="ECO:0000256" key="1">
    <source>
        <dbReference type="SAM" id="MobiDB-lite"/>
    </source>
</evidence>
<dbReference type="InterPro" id="IPR027273">
    <property type="entry name" value="Neocarzinostatin-like"/>
</dbReference>
<comment type="caution">
    <text evidence="4">The sequence shown here is derived from an EMBL/GenBank/DDBJ whole genome shotgun (WGS) entry which is preliminary data.</text>
</comment>
<dbReference type="STRING" id="1210063.GCA_001612665_00814"/>
<dbReference type="EMBL" id="SMFR01000002">
    <property type="protein sequence ID" value="TCJ97117.1"/>
    <property type="molecule type" value="Genomic_DNA"/>
</dbReference>
<keyword evidence="3" id="KW-0732">Signal</keyword>
<evidence type="ECO:0000256" key="3">
    <source>
        <dbReference type="SAM" id="SignalP"/>
    </source>
</evidence>
<dbReference type="Gene3D" id="2.60.40.230">
    <property type="entry name" value="Neocarzinostatin-like"/>
    <property type="match status" value="1"/>
</dbReference>
<keyword evidence="2" id="KW-0812">Transmembrane</keyword>
<feature type="chain" id="PRO_5020485637" evidence="3">
    <location>
        <begin position="31"/>
        <end position="196"/>
    </location>
</feature>
<gene>
    <name evidence="4" type="ORF">DFR71_3153</name>
</gene>
<evidence type="ECO:0000256" key="2">
    <source>
        <dbReference type="SAM" id="Phobius"/>
    </source>
</evidence>
<dbReference type="Proteomes" id="UP000294856">
    <property type="component" value="Unassembled WGS sequence"/>
</dbReference>
<dbReference type="AlphaFoldDB" id="A0A4R1FQF5"/>
<evidence type="ECO:0000313" key="5">
    <source>
        <dbReference type="Proteomes" id="UP000294856"/>
    </source>
</evidence>
<dbReference type="SUPFAM" id="SSF49319">
    <property type="entry name" value="Actinoxanthin-like"/>
    <property type="match status" value="1"/>
</dbReference>
<reference evidence="4 5" key="1">
    <citation type="submission" date="2019-03" db="EMBL/GenBank/DDBJ databases">
        <title>Genomic Encyclopedia of Type Strains, Phase IV (KMG-IV): sequencing the most valuable type-strain genomes for metagenomic binning, comparative biology and taxonomic classification.</title>
        <authorList>
            <person name="Goeker M."/>
        </authorList>
    </citation>
    <scope>NUCLEOTIDE SEQUENCE [LARGE SCALE GENOMIC DNA]</scope>
    <source>
        <strain evidence="4 5">DSM 44684</strain>
    </source>
</reference>
<dbReference type="RefSeq" id="WP_132369859.1">
    <property type="nucleotide sequence ID" value="NZ_SMFR01000002.1"/>
</dbReference>
<feature type="signal peptide" evidence="3">
    <location>
        <begin position="1"/>
        <end position="30"/>
    </location>
</feature>
<evidence type="ECO:0000313" key="4">
    <source>
        <dbReference type="EMBL" id="TCJ97117.1"/>
    </source>
</evidence>
<dbReference type="OrthoDB" id="4563282at2"/>
<proteinExistence type="predicted"/>
<feature type="region of interest" description="Disordered" evidence="1">
    <location>
        <begin position="141"/>
        <end position="162"/>
    </location>
</feature>
<feature type="transmembrane region" description="Helical" evidence="2">
    <location>
        <begin position="169"/>
        <end position="191"/>
    </location>
</feature>
<organism evidence="4 5">
    <name type="scientific">Nocardia alba</name>
    <dbReference type="NCBI Taxonomy" id="225051"/>
    <lineage>
        <taxon>Bacteria</taxon>
        <taxon>Bacillati</taxon>
        <taxon>Actinomycetota</taxon>
        <taxon>Actinomycetes</taxon>
        <taxon>Mycobacteriales</taxon>
        <taxon>Nocardiaceae</taxon>
        <taxon>Nocardia</taxon>
    </lineage>
</organism>
<keyword evidence="2" id="KW-0472">Membrane</keyword>